<feature type="domain" description="Glycine transporter" evidence="8">
    <location>
        <begin position="5"/>
        <end position="78"/>
    </location>
</feature>
<reference evidence="9 10" key="1">
    <citation type="submission" date="2016-10" db="EMBL/GenBank/DDBJ databases">
        <authorList>
            <person name="Varghese N."/>
            <person name="Submissions S."/>
        </authorList>
    </citation>
    <scope>NUCLEOTIDE SEQUENCE [LARGE SCALE GENOMIC DNA]</scope>
    <source>
        <strain evidence="9 10">DSM 9169</strain>
    </source>
</reference>
<accession>A0ABY0VB28</accession>
<keyword evidence="5 7" id="KW-1133">Transmembrane helix</keyword>
<protein>
    <submittedName>
        <fullName evidence="9">Uncharacterized membrane protein YeiH</fullName>
    </submittedName>
</protein>
<keyword evidence="10" id="KW-1185">Reference proteome</keyword>
<evidence type="ECO:0000256" key="3">
    <source>
        <dbReference type="ARBA" id="ARBA00022475"/>
    </source>
</evidence>
<dbReference type="Proteomes" id="UP000198976">
    <property type="component" value="Chromosome I"/>
</dbReference>
<evidence type="ECO:0000313" key="10">
    <source>
        <dbReference type="Proteomes" id="UP000198976"/>
    </source>
</evidence>
<keyword evidence="4 7" id="KW-0812">Transmembrane</keyword>
<evidence type="ECO:0000256" key="6">
    <source>
        <dbReference type="ARBA" id="ARBA00023136"/>
    </source>
</evidence>
<dbReference type="EMBL" id="LT629792">
    <property type="protein sequence ID" value="SDU05390.1"/>
    <property type="molecule type" value="Genomic_DNA"/>
</dbReference>
<evidence type="ECO:0000259" key="8">
    <source>
        <dbReference type="Pfam" id="PF03458"/>
    </source>
</evidence>
<evidence type="ECO:0000313" key="9">
    <source>
        <dbReference type="EMBL" id="SDU05390.1"/>
    </source>
</evidence>
<feature type="transmembrane region" description="Helical" evidence="7">
    <location>
        <begin position="63"/>
        <end position="81"/>
    </location>
</feature>
<sequence>MWLTVLFMIGITAEAMTGALSAARERMDLFGVMMVAAVTAIGGGSIRDVLLGHYPLTWVKNPHYVVIVVCAAVISVLIPSLMKHFRKLFLGLDALGLAVFSIFGTRIGWDVGIQQGPAQAFILACVASVITGVMGGVLRDLLCDRIPLVFLKELYATVSFLATCTYVTLSELGVHDDWAVTITLIVTFVFRILAIRFSWHLPVFDYQEQHYERSQSVRPRLFIHRLKQWRPRRPRQFIRKNSKPVQPDSTAPTIDEGD</sequence>
<feature type="domain" description="Glycine transporter" evidence="8">
    <location>
        <begin position="92"/>
        <end position="169"/>
    </location>
</feature>
<evidence type="ECO:0000256" key="7">
    <source>
        <dbReference type="SAM" id="Phobius"/>
    </source>
</evidence>
<evidence type="ECO:0000256" key="4">
    <source>
        <dbReference type="ARBA" id="ARBA00022692"/>
    </source>
</evidence>
<gene>
    <name evidence="9" type="ORF">SAMN04489714_1879</name>
</gene>
<feature type="transmembrane region" description="Helical" evidence="7">
    <location>
        <begin position="154"/>
        <end position="172"/>
    </location>
</feature>
<feature type="transmembrane region" description="Helical" evidence="7">
    <location>
        <begin position="178"/>
        <end position="199"/>
    </location>
</feature>
<organism evidence="9 10">
    <name type="scientific">Schaalia radingae</name>
    <dbReference type="NCBI Taxonomy" id="131110"/>
    <lineage>
        <taxon>Bacteria</taxon>
        <taxon>Bacillati</taxon>
        <taxon>Actinomycetota</taxon>
        <taxon>Actinomycetes</taxon>
        <taxon>Actinomycetales</taxon>
        <taxon>Actinomycetaceae</taxon>
        <taxon>Schaalia</taxon>
    </lineage>
</organism>
<feature type="transmembrane region" description="Helical" evidence="7">
    <location>
        <begin position="88"/>
        <end position="109"/>
    </location>
</feature>
<keyword evidence="6 7" id="KW-0472">Membrane</keyword>
<comment type="subcellular location">
    <subcellularLocation>
        <location evidence="1">Cell membrane</location>
        <topology evidence="1">Multi-pass membrane protein</topology>
    </subcellularLocation>
</comment>
<evidence type="ECO:0000256" key="2">
    <source>
        <dbReference type="ARBA" id="ARBA00008193"/>
    </source>
</evidence>
<name>A0ABY0VB28_9ACTO</name>
<feature type="transmembrane region" description="Helical" evidence="7">
    <location>
        <begin position="121"/>
        <end position="142"/>
    </location>
</feature>
<evidence type="ECO:0000256" key="5">
    <source>
        <dbReference type="ARBA" id="ARBA00022989"/>
    </source>
</evidence>
<proteinExistence type="inferred from homology"/>
<dbReference type="InterPro" id="IPR005115">
    <property type="entry name" value="Gly_transporter"/>
</dbReference>
<dbReference type="Pfam" id="PF03458">
    <property type="entry name" value="Gly_transporter"/>
    <property type="match status" value="2"/>
</dbReference>
<keyword evidence="3" id="KW-1003">Cell membrane</keyword>
<comment type="similarity">
    <text evidence="2">Belongs to the UPF0126 family.</text>
</comment>
<evidence type="ECO:0000256" key="1">
    <source>
        <dbReference type="ARBA" id="ARBA00004651"/>
    </source>
</evidence>
<dbReference type="PANTHER" id="PTHR30506">
    <property type="entry name" value="INNER MEMBRANE PROTEIN"/>
    <property type="match status" value="1"/>
</dbReference>
<dbReference type="PANTHER" id="PTHR30506:SF3">
    <property type="entry name" value="UPF0126 INNER MEMBRANE PROTEIN YADS-RELATED"/>
    <property type="match status" value="1"/>
</dbReference>